<keyword evidence="8 12" id="KW-0328">Glycosyltransferase</keyword>
<comment type="pathway">
    <text evidence="2 12">Cofactor biosynthesis; NAD(+) biosynthesis; nicotinate D-ribonucleotide from quinolinate: step 1/1.</text>
</comment>
<dbReference type="GO" id="GO:0034213">
    <property type="term" value="P:quinolinate catabolic process"/>
    <property type="evidence" value="ECO:0007669"/>
    <property type="project" value="TreeGrafter"/>
</dbReference>
<dbReference type="NCBIfam" id="TIGR00078">
    <property type="entry name" value="nadC"/>
    <property type="match status" value="1"/>
</dbReference>
<comment type="subunit">
    <text evidence="4 12">Hexamer formed by 3 homodimers.</text>
</comment>
<evidence type="ECO:0000313" key="15">
    <source>
        <dbReference type="EMBL" id="ODQ82144.1"/>
    </source>
</evidence>
<dbReference type="InterPro" id="IPR036068">
    <property type="entry name" value="Nicotinate_pribotase-like_C"/>
</dbReference>
<dbReference type="GeneID" id="30148206"/>
<dbReference type="Proteomes" id="UP000094336">
    <property type="component" value="Unassembled WGS sequence"/>
</dbReference>
<dbReference type="InterPro" id="IPR027277">
    <property type="entry name" value="NadC/ModD"/>
</dbReference>
<evidence type="ECO:0000256" key="5">
    <source>
        <dbReference type="ARBA" id="ARBA00011944"/>
    </source>
</evidence>
<dbReference type="PIRSF" id="PIRSF006250">
    <property type="entry name" value="NadC_ModD"/>
    <property type="match status" value="1"/>
</dbReference>
<dbReference type="FunFam" id="3.20.20.70:FF:000090">
    <property type="entry name" value="Nicotinate-nucleotide pyrophosphorylase [carboxylating]"/>
    <property type="match status" value="1"/>
</dbReference>
<comment type="similarity">
    <text evidence="3 12">Belongs to the NadC/ModD family.</text>
</comment>
<dbReference type="EMBL" id="KV454427">
    <property type="protein sequence ID" value="ODQ82144.1"/>
    <property type="molecule type" value="Genomic_DNA"/>
</dbReference>
<evidence type="ECO:0000256" key="2">
    <source>
        <dbReference type="ARBA" id="ARBA00004893"/>
    </source>
</evidence>
<dbReference type="RefSeq" id="XP_018987472.1">
    <property type="nucleotide sequence ID" value="XM_019130353.1"/>
</dbReference>
<feature type="domain" description="Quinolinate phosphoribosyl transferase C-terminal" evidence="13">
    <location>
        <begin position="130"/>
        <end position="307"/>
    </location>
</feature>
<dbReference type="Pfam" id="PF01729">
    <property type="entry name" value="QRPTase_C"/>
    <property type="match status" value="1"/>
</dbReference>
<evidence type="ECO:0000256" key="9">
    <source>
        <dbReference type="ARBA" id="ARBA00022679"/>
    </source>
</evidence>
<keyword evidence="7 12" id="KW-0662">Pyridine nucleotide biosynthesis</keyword>
<reference evidence="16" key="1">
    <citation type="submission" date="2016-05" db="EMBL/GenBank/DDBJ databases">
        <title>Comparative genomics of biotechnologically important yeasts.</title>
        <authorList>
            <consortium name="DOE Joint Genome Institute"/>
            <person name="Riley R."/>
            <person name="Haridas S."/>
            <person name="Wolfe K.H."/>
            <person name="Lopes M.R."/>
            <person name="Hittinger C.T."/>
            <person name="Goker M."/>
            <person name="Salamov A."/>
            <person name="Wisecaver J."/>
            <person name="Long T.M."/>
            <person name="Aerts A.L."/>
            <person name="Barry K."/>
            <person name="Choi C."/>
            <person name="Clum A."/>
            <person name="Coughlan A.Y."/>
            <person name="Deshpande S."/>
            <person name="Douglass A.P."/>
            <person name="Hanson S.J."/>
            <person name="Klenk H.-P."/>
            <person name="Labutti K."/>
            <person name="Lapidus A."/>
            <person name="Lindquist E."/>
            <person name="Lipzen A."/>
            <person name="Meier-Kolthoff J.P."/>
            <person name="Ohm R.A."/>
            <person name="Otillar R.P."/>
            <person name="Pangilinan J."/>
            <person name="Peng Y."/>
            <person name="Rokas A."/>
            <person name="Rosa C.A."/>
            <person name="Scheuner C."/>
            <person name="Sibirny A.A."/>
            <person name="Slot J.C."/>
            <person name="Stielow J.B."/>
            <person name="Sun H."/>
            <person name="Kurtzman C.P."/>
            <person name="Blackwell M."/>
            <person name="Grigoriev I.V."/>
            <person name="Jeffries T.W."/>
        </authorList>
    </citation>
    <scope>NUCLEOTIDE SEQUENCE [LARGE SCALE GENOMIC DNA]</scope>
    <source>
        <strain evidence="16">NRRL Y-12698</strain>
    </source>
</reference>
<evidence type="ECO:0000256" key="8">
    <source>
        <dbReference type="ARBA" id="ARBA00022676"/>
    </source>
</evidence>
<evidence type="ECO:0000256" key="1">
    <source>
        <dbReference type="ARBA" id="ARBA00003237"/>
    </source>
</evidence>
<dbReference type="Gene3D" id="3.20.20.70">
    <property type="entry name" value="Aldolase class I"/>
    <property type="match status" value="1"/>
</dbReference>
<evidence type="ECO:0000256" key="3">
    <source>
        <dbReference type="ARBA" id="ARBA00009400"/>
    </source>
</evidence>
<dbReference type="PANTHER" id="PTHR32179:SF3">
    <property type="entry name" value="NICOTINATE-NUCLEOTIDE PYROPHOSPHORYLASE [CARBOXYLATING]"/>
    <property type="match status" value="1"/>
</dbReference>
<dbReference type="GO" id="GO:0004514">
    <property type="term" value="F:nicotinate-nucleotide diphosphorylase (carboxylating) activity"/>
    <property type="evidence" value="ECO:0007669"/>
    <property type="project" value="UniProtKB-EC"/>
</dbReference>
<dbReference type="AlphaFoldDB" id="A0A1E3QX98"/>
<dbReference type="InterPro" id="IPR002638">
    <property type="entry name" value="Quinolinate_PRibosylTrfase_C"/>
</dbReference>
<evidence type="ECO:0000259" key="14">
    <source>
        <dbReference type="Pfam" id="PF02749"/>
    </source>
</evidence>
<dbReference type="STRING" id="984486.A0A1E3QX98"/>
<evidence type="ECO:0000256" key="6">
    <source>
        <dbReference type="ARBA" id="ARBA00020990"/>
    </source>
</evidence>
<evidence type="ECO:0000313" key="16">
    <source>
        <dbReference type="Proteomes" id="UP000094336"/>
    </source>
</evidence>
<dbReference type="InterPro" id="IPR013785">
    <property type="entry name" value="Aldolase_TIM"/>
</dbReference>
<evidence type="ECO:0000256" key="11">
    <source>
        <dbReference type="ARBA" id="ARBA00047445"/>
    </source>
</evidence>
<dbReference type="GO" id="GO:0009435">
    <property type="term" value="P:NAD+ biosynthetic process"/>
    <property type="evidence" value="ECO:0007669"/>
    <property type="project" value="UniProtKB-UniPathway"/>
</dbReference>
<dbReference type="SUPFAM" id="SSF54675">
    <property type="entry name" value="Nicotinate/Quinolinate PRTase N-terminal domain-like"/>
    <property type="match status" value="1"/>
</dbReference>
<dbReference type="PANTHER" id="PTHR32179">
    <property type="entry name" value="NICOTINATE-NUCLEOTIDE PYROPHOSPHORYLASE [CARBOXYLATING]"/>
    <property type="match status" value="1"/>
</dbReference>
<keyword evidence="16" id="KW-1185">Reference proteome</keyword>
<accession>A0A1E3QX98</accession>
<protein>
    <recommendedName>
        <fullName evidence="6 12">Nicotinate-nucleotide pyrophosphorylase [carboxylating]</fullName>
        <ecNumber evidence="5 12">2.4.2.19</ecNumber>
    </recommendedName>
    <alternativeName>
        <fullName evidence="10 12">Quinolinate phosphoribosyltransferase [decarboxylating]</fullName>
    </alternativeName>
</protein>
<name>A0A1E3QX98_9ASCO</name>
<dbReference type="CDD" id="cd01572">
    <property type="entry name" value="QPRTase"/>
    <property type="match status" value="1"/>
</dbReference>
<dbReference type="InterPro" id="IPR037128">
    <property type="entry name" value="Quinolinate_PRibosylTase_N_sf"/>
</dbReference>
<evidence type="ECO:0000256" key="7">
    <source>
        <dbReference type="ARBA" id="ARBA00022642"/>
    </source>
</evidence>
<comment type="catalytic activity">
    <reaction evidence="11 12">
        <text>nicotinate beta-D-ribonucleotide + CO2 + diphosphate = quinolinate + 5-phospho-alpha-D-ribose 1-diphosphate + 2 H(+)</text>
        <dbReference type="Rhea" id="RHEA:12733"/>
        <dbReference type="ChEBI" id="CHEBI:15378"/>
        <dbReference type="ChEBI" id="CHEBI:16526"/>
        <dbReference type="ChEBI" id="CHEBI:29959"/>
        <dbReference type="ChEBI" id="CHEBI:33019"/>
        <dbReference type="ChEBI" id="CHEBI:57502"/>
        <dbReference type="ChEBI" id="CHEBI:58017"/>
        <dbReference type="EC" id="2.4.2.19"/>
    </reaction>
</comment>
<dbReference type="OrthoDB" id="10067394at2759"/>
<evidence type="ECO:0000259" key="13">
    <source>
        <dbReference type="Pfam" id="PF01729"/>
    </source>
</evidence>
<comment type="function">
    <text evidence="1 12">Involved in the catabolism of quinolinic acid (QA).</text>
</comment>
<proteinExistence type="inferred from homology"/>
<dbReference type="InterPro" id="IPR022412">
    <property type="entry name" value="Quinolinate_PRibosylTrfase_N"/>
</dbReference>
<dbReference type="SUPFAM" id="SSF51690">
    <property type="entry name" value="Nicotinate/Quinolinate PRTase C-terminal domain-like"/>
    <property type="match status" value="1"/>
</dbReference>
<dbReference type="GO" id="GO:0005737">
    <property type="term" value="C:cytoplasm"/>
    <property type="evidence" value="ECO:0007669"/>
    <property type="project" value="TreeGrafter"/>
</dbReference>
<dbReference type="InterPro" id="IPR004393">
    <property type="entry name" value="NadC"/>
</dbReference>
<evidence type="ECO:0000256" key="12">
    <source>
        <dbReference type="PIRNR" id="PIRNR006250"/>
    </source>
</evidence>
<gene>
    <name evidence="15" type="ORF">BABINDRAFT_165632</name>
</gene>
<dbReference type="Pfam" id="PF02749">
    <property type="entry name" value="QRPTase_N"/>
    <property type="match status" value="1"/>
</dbReference>
<keyword evidence="9 12" id="KW-0808">Transferase</keyword>
<evidence type="ECO:0000256" key="10">
    <source>
        <dbReference type="ARBA" id="ARBA00033102"/>
    </source>
</evidence>
<feature type="domain" description="Quinolinate phosphoribosyl transferase N-terminal" evidence="14">
    <location>
        <begin position="48"/>
        <end position="128"/>
    </location>
</feature>
<dbReference type="Gene3D" id="3.90.1170.20">
    <property type="entry name" value="Quinolinate phosphoribosyl transferase, N-terminal domain"/>
    <property type="match status" value="1"/>
</dbReference>
<dbReference type="EC" id="2.4.2.19" evidence="5 12"/>
<evidence type="ECO:0000256" key="4">
    <source>
        <dbReference type="ARBA" id="ARBA00011218"/>
    </source>
</evidence>
<sequence length="310" mass="34081">MSSTQSRINHVIQAANLLPVNGRWATQVHEWLQEDVPSFDYGGYVVGDAVKSATLLMKSSECILSGVPFAAEVFRLCGLEVEWLFTEGEYLTTANSDVKKLAVARVTGPVKNLLIAERTALNILSRSSGIATQSYKTLSKARSLEHNYQGIIAGTRKTTPGFRILEKYSMLVGGVDQHRYDLSSMIMLKDNHIWACDGRIAHAISKAREVGGFAVKIEIEVSNEADAEEAIENGADIIMLDNFSTEELKQVGKRLKTKYEQSGLNFLLECSGGLNINNLGDYLSNDIDIYSTSSIHQGTGVIDFSLKVDH</sequence>
<organism evidence="15 16">
    <name type="scientific">Babjeviella inositovora NRRL Y-12698</name>
    <dbReference type="NCBI Taxonomy" id="984486"/>
    <lineage>
        <taxon>Eukaryota</taxon>
        <taxon>Fungi</taxon>
        <taxon>Dikarya</taxon>
        <taxon>Ascomycota</taxon>
        <taxon>Saccharomycotina</taxon>
        <taxon>Pichiomycetes</taxon>
        <taxon>Serinales incertae sedis</taxon>
        <taxon>Babjeviella</taxon>
    </lineage>
</organism>
<dbReference type="UniPathway" id="UPA00253">
    <property type="reaction ID" value="UER00331"/>
</dbReference>